<feature type="coiled-coil region" evidence="8">
    <location>
        <begin position="166"/>
        <end position="200"/>
    </location>
</feature>
<evidence type="ECO:0000313" key="12">
    <source>
        <dbReference type="Proteomes" id="UP000813385"/>
    </source>
</evidence>
<keyword evidence="12" id="KW-1185">Reference proteome</keyword>
<dbReference type="GO" id="GO:0005840">
    <property type="term" value="C:ribosome"/>
    <property type="evidence" value="ECO:0007669"/>
    <property type="project" value="UniProtKB-KW"/>
</dbReference>
<organism evidence="11 12">
    <name type="scientific">Plectosphaerella cucumerina</name>
    <dbReference type="NCBI Taxonomy" id="40658"/>
    <lineage>
        <taxon>Eukaryota</taxon>
        <taxon>Fungi</taxon>
        <taxon>Dikarya</taxon>
        <taxon>Ascomycota</taxon>
        <taxon>Pezizomycotina</taxon>
        <taxon>Sordariomycetes</taxon>
        <taxon>Hypocreomycetidae</taxon>
        <taxon>Glomerellales</taxon>
        <taxon>Plectosphaerellaceae</taxon>
        <taxon>Plectosphaerella</taxon>
    </lineage>
</organism>
<dbReference type="Pfam" id="PF00177">
    <property type="entry name" value="Ribosomal_S7"/>
    <property type="match status" value="1"/>
</dbReference>
<accession>A0A8K0TVV3</accession>
<evidence type="ECO:0000256" key="5">
    <source>
        <dbReference type="ARBA" id="ARBA00023274"/>
    </source>
</evidence>
<keyword evidence="5" id="KW-0687">Ribonucleoprotein</keyword>
<evidence type="ECO:0000259" key="10">
    <source>
        <dbReference type="Pfam" id="PF00177"/>
    </source>
</evidence>
<comment type="subcellular location">
    <subcellularLocation>
        <location evidence="1">Mitochondrion</location>
    </subcellularLocation>
</comment>
<name>A0A8K0TVV3_9PEZI</name>
<feature type="domain" description="Small ribosomal subunit protein uS7" evidence="10">
    <location>
        <begin position="312"/>
        <end position="469"/>
    </location>
</feature>
<dbReference type="GO" id="GO:1990904">
    <property type="term" value="C:ribonucleoprotein complex"/>
    <property type="evidence" value="ECO:0007669"/>
    <property type="project" value="UniProtKB-KW"/>
</dbReference>
<dbReference type="InterPro" id="IPR047988">
    <property type="entry name" value="Ribosomal_uS7m_fungi"/>
</dbReference>
<dbReference type="CDD" id="cd14868">
    <property type="entry name" value="uS7_Mitochondria_Fungi"/>
    <property type="match status" value="1"/>
</dbReference>
<comment type="similarity">
    <text evidence="2">Belongs to the universal ribosomal protein uS7 family.</text>
</comment>
<reference evidence="11" key="1">
    <citation type="journal article" date="2021" name="Nat. Commun.">
        <title>Genetic determinants of endophytism in the Arabidopsis root mycobiome.</title>
        <authorList>
            <person name="Mesny F."/>
            <person name="Miyauchi S."/>
            <person name="Thiergart T."/>
            <person name="Pickel B."/>
            <person name="Atanasova L."/>
            <person name="Karlsson M."/>
            <person name="Huettel B."/>
            <person name="Barry K.W."/>
            <person name="Haridas S."/>
            <person name="Chen C."/>
            <person name="Bauer D."/>
            <person name="Andreopoulos W."/>
            <person name="Pangilinan J."/>
            <person name="LaButti K."/>
            <person name="Riley R."/>
            <person name="Lipzen A."/>
            <person name="Clum A."/>
            <person name="Drula E."/>
            <person name="Henrissat B."/>
            <person name="Kohler A."/>
            <person name="Grigoriev I.V."/>
            <person name="Martin F.M."/>
            <person name="Hacquard S."/>
        </authorList>
    </citation>
    <scope>NUCLEOTIDE SEQUENCE</scope>
    <source>
        <strain evidence="11">MPI-CAGE-AT-0016</strain>
    </source>
</reference>
<evidence type="ECO:0000256" key="8">
    <source>
        <dbReference type="SAM" id="Coils"/>
    </source>
</evidence>
<feature type="region of interest" description="Disordered" evidence="9">
    <location>
        <begin position="119"/>
        <end position="159"/>
    </location>
</feature>
<dbReference type="InterPro" id="IPR023798">
    <property type="entry name" value="Ribosomal_uS7_dom"/>
</dbReference>
<evidence type="ECO:0000256" key="2">
    <source>
        <dbReference type="ARBA" id="ARBA00007151"/>
    </source>
</evidence>
<evidence type="ECO:0000256" key="6">
    <source>
        <dbReference type="ARBA" id="ARBA00037226"/>
    </source>
</evidence>
<dbReference type="AlphaFoldDB" id="A0A8K0TVV3"/>
<proteinExistence type="inferred from homology"/>
<evidence type="ECO:0000313" key="11">
    <source>
        <dbReference type="EMBL" id="KAH7376363.1"/>
    </source>
</evidence>
<sequence length="487" mass="52065">MLSSWSSSLGQSTVQLAEPQIDQHSHIGSTSAQATAPWDVPAPHDNFRPGEAVDCRAISVSSSTTSARQLTITVGHTASSDNMSLRPGIRVACRNLALRARPALPRQEAISWSLSTRRYADDAAPKPPGPASTIPPAQPQAIKTEPVSNAATEPKASKPIEDTIAESNNEDVVDQLEAALANLSNKKKGAEEEYDALAEEAAADTSDITPEEALSKLEIAAKPDKASATLEGGLTPEQEDHLYREGAIPSVVSNGDAQRDLEIIANGGILLDPVEADQNPELLPRSAYGPGLKFAPPALPLGPNAKVRERYHPVLDQITNLLMRHGKKSVAQRNMAMILNLLRTSPAPILSKKNRLLAGHPPASHLPLNPLLYLTLVIDSVSPLVRVIYVKGGAGGGRALEVPGPLSVRQRRRTAFMWILDVVNKKRSTGSGRTQLAGRIASEIIAVAEGRSSVWDKRLSVHKLATASRANINANKQKKRMGGSRAK</sequence>
<dbReference type="Proteomes" id="UP000813385">
    <property type="component" value="Unassembled WGS sequence"/>
</dbReference>
<dbReference type="InterPro" id="IPR036823">
    <property type="entry name" value="Ribosomal_uS7_dom_sf"/>
</dbReference>
<evidence type="ECO:0000256" key="4">
    <source>
        <dbReference type="ARBA" id="ARBA00023128"/>
    </source>
</evidence>
<keyword evidence="8" id="KW-0175">Coiled coil</keyword>
<evidence type="ECO:0000256" key="1">
    <source>
        <dbReference type="ARBA" id="ARBA00004173"/>
    </source>
</evidence>
<dbReference type="PANTHER" id="PTHR11205">
    <property type="entry name" value="RIBOSOMAL PROTEIN S7"/>
    <property type="match status" value="1"/>
</dbReference>
<dbReference type="OrthoDB" id="9972728at2759"/>
<evidence type="ECO:0000256" key="9">
    <source>
        <dbReference type="SAM" id="MobiDB-lite"/>
    </source>
</evidence>
<dbReference type="Gene3D" id="1.10.455.10">
    <property type="entry name" value="Ribosomal protein S7 domain"/>
    <property type="match status" value="1"/>
</dbReference>
<protein>
    <recommendedName>
        <fullName evidence="7">Small ribosomal subunit protein uS7m</fullName>
    </recommendedName>
</protein>
<dbReference type="GO" id="GO:0005739">
    <property type="term" value="C:mitochondrion"/>
    <property type="evidence" value="ECO:0007669"/>
    <property type="project" value="UniProtKB-SubCell"/>
</dbReference>
<dbReference type="EMBL" id="JAGPXD010000001">
    <property type="protein sequence ID" value="KAH7376363.1"/>
    <property type="molecule type" value="Genomic_DNA"/>
</dbReference>
<dbReference type="InterPro" id="IPR000235">
    <property type="entry name" value="Ribosomal_uS7"/>
</dbReference>
<keyword evidence="4" id="KW-0496">Mitochondrion</keyword>
<comment type="function">
    <text evidence="6">Component of the mitochondrial ribosome (mitoribosome), a dedicated translation machinery responsible for the synthesis of mitochondrial genome-encoded proteins, including at least some of the essential transmembrane subunits of the mitochondrial respiratory chain. The mitoribosomes are attached to the mitochondrial inner membrane and translation products are cotranslationally integrated into the membrane.</text>
</comment>
<dbReference type="SUPFAM" id="SSF47973">
    <property type="entry name" value="Ribosomal protein S7"/>
    <property type="match status" value="1"/>
</dbReference>
<dbReference type="GO" id="GO:0006412">
    <property type="term" value="P:translation"/>
    <property type="evidence" value="ECO:0007669"/>
    <property type="project" value="InterPro"/>
</dbReference>
<dbReference type="FunFam" id="1.10.455.10:FF:000006">
    <property type="entry name" value="37S ribosomal protein S7, mitochondrial"/>
    <property type="match status" value="1"/>
</dbReference>
<gene>
    <name evidence="11" type="ORF">B0T11DRAFT_272179</name>
</gene>
<evidence type="ECO:0000256" key="3">
    <source>
        <dbReference type="ARBA" id="ARBA00022980"/>
    </source>
</evidence>
<evidence type="ECO:0000256" key="7">
    <source>
        <dbReference type="ARBA" id="ARBA00039306"/>
    </source>
</evidence>
<comment type="caution">
    <text evidence="11">The sequence shown here is derived from an EMBL/GenBank/DDBJ whole genome shotgun (WGS) entry which is preliminary data.</text>
</comment>
<keyword evidence="3 11" id="KW-0689">Ribosomal protein</keyword>